<accession>A0A1B7MH50</accession>
<dbReference type="InParanoid" id="A0A1B7MH50"/>
<keyword evidence="3" id="KW-1185">Reference proteome</keyword>
<dbReference type="EMBL" id="KV449182">
    <property type="protein sequence ID" value="OAX31931.1"/>
    <property type="molecule type" value="Genomic_DNA"/>
</dbReference>
<organism evidence="2 3">
    <name type="scientific">Rhizopogon vinicolor AM-OR11-026</name>
    <dbReference type="NCBI Taxonomy" id="1314800"/>
    <lineage>
        <taxon>Eukaryota</taxon>
        <taxon>Fungi</taxon>
        <taxon>Dikarya</taxon>
        <taxon>Basidiomycota</taxon>
        <taxon>Agaricomycotina</taxon>
        <taxon>Agaricomycetes</taxon>
        <taxon>Agaricomycetidae</taxon>
        <taxon>Boletales</taxon>
        <taxon>Suillineae</taxon>
        <taxon>Rhizopogonaceae</taxon>
        <taxon>Rhizopogon</taxon>
    </lineage>
</organism>
<feature type="compositionally biased region" description="Basic and acidic residues" evidence="1">
    <location>
        <begin position="98"/>
        <end position="113"/>
    </location>
</feature>
<evidence type="ECO:0000313" key="3">
    <source>
        <dbReference type="Proteomes" id="UP000092154"/>
    </source>
</evidence>
<name>A0A1B7MH50_9AGAM</name>
<proteinExistence type="predicted"/>
<feature type="region of interest" description="Disordered" evidence="1">
    <location>
        <begin position="96"/>
        <end position="116"/>
    </location>
</feature>
<evidence type="ECO:0000313" key="2">
    <source>
        <dbReference type="EMBL" id="OAX31931.1"/>
    </source>
</evidence>
<reference evidence="2 3" key="1">
    <citation type="submission" date="2016-06" db="EMBL/GenBank/DDBJ databases">
        <title>Comparative genomics of the ectomycorrhizal sister species Rhizopogon vinicolor and Rhizopogon vesiculosus (Basidiomycota: Boletales) reveals a divergence of the mating type B locus.</title>
        <authorList>
            <consortium name="DOE Joint Genome Institute"/>
            <person name="Mujic A.B."/>
            <person name="Kuo A."/>
            <person name="Tritt A."/>
            <person name="Lipzen A."/>
            <person name="Chen C."/>
            <person name="Johnson J."/>
            <person name="Sharma A."/>
            <person name="Barry K."/>
            <person name="Grigoriev I.V."/>
            <person name="Spatafora J.W."/>
        </authorList>
    </citation>
    <scope>NUCLEOTIDE SEQUENCE [LARGE SCALE GENOMIC DNA]</scope>
    <source>
        <strain evidence="2 3">AM-OR11-026</strain>
    </source>
</reference>
<dbReference type="AlphaFoldDB" id="A0A1B7MH50"/>
<dbReference type="Proteomes" id="UP000092154">
    <property type="component" value="Unassembled WGS sequence"/>
</dbReference>
<gene>
    <name evidence="2" type="ORF">K503DRAFT_33688</name>
</gene>
<protein>
    <submittedName>
        <fullName evidence="2">Uncharacterized protein</fullName>
    </submittedName>
</protein>
<evidence type="ECO:0000256" key="1">
    <source>
        <dbReference type="SAM" id="MobiDB-lite"/>
    </source>
</evidence>
<sequence length="137" mass="15596">MFALNAIIDSFSGGALRHPAPIVTCARKGRGASVNHNFSHRRFVFGVIFGRRPAPIGLRRITVFQRKSQFCHGRITVCVERITIFYAVRMPQPPGISEPRKCPRERKYDRESPSDTCMQETVAGRVEIIEKLQRENV</sequence>